<dbReference type="Proteomes" id="UP000280091">
    <property type="component" value="Unassembled WGS sequence"/>
</dbReference>
<dbReference type="EMBL" id="RBXA01000001">
    <property type="protein sequence ID" value="RKS95394.1"/>
    <property type="molecule type" value="Genomic_DNA"/>
</dbReference>
<evidence type="ECO:0000256" key="1">
    <source>
        <dbReference type="ARBA" id="ARBA00023125"/>
    </source>
</evidence>
<dbReference type="CDD" id="cd00156">
    <property type="entry name" value="REC"/>
    <property type="match status" value="1"/>
</dbReference>
<keyword evidence="5" id="KW-1185">Reference proteome</keyword>
<dbReference type="InterPro" id="IPR039420">
    <property type="entry name" value="WalR-like"/>
</dbReference>
<name>A0A495S7U8_9FLAO</name>
<dbReference type="GO" id="GO:0006355">
    <property type="term" value="P:regulation of DNA-templated transcription"/>
    <property type="evidence" value="ECO:0007669"/>
    <property type="project" value="InterPro"/>
</dbReference>
<evidence type="ECO:0000313" key="4">
    <source>
        <dbReference type="EMBL" id="RKS95394.1"/>
    </source>
</evidence>
<dbReference type="InterPro" id="IPR016032">
    <property type="entry name" value="Sig_transdc_resp-reg_C-effctor"/>
</dbReference>
<dbReference type="GO" id="GO:0003677">
    <property type="term" value="F:DNA binding"/>
    <property type="evidence" value="ECO:0007669"/>
    <property type="project" value="UniProtKB-KW"/>
</dbReference>
<feature type="modified residue" description="4-aspartylphosphate" evidence="2">
    <location>
        <position position="61"/>
    </location>
</feature>
<dbReference type="Gene3D" id="3.40.50.2300">
    <property type="match status" value="1"/>
</dbReference>
<accession>A0A495S7U8</accession>
<dbReference type="SUPFAM" id="SSF52172">
    <property type="entry name" value="CheY-like"/>
    <property type="match status" value="1"/>
</dbReference>
<keyword evidence="2" id="KW-0597">Phosphoprotein</keyword>
<sequence length="220" mass="25012">MTKKILIVEDHPSMITAYQTILSHNRLGHDLEFYSASNCESAYECISNEINTISFDLVMLDYSLPPFPDKNIFNGGDLAVLVHKYIPLAKTLIITSHFESVILYNIYQKTKVNGILVKTDFDDEELLLAYDKIMAGENYFSKTAKKAKTDRLLAEGHFDTIDRQIITLISNGCQIKTIASTIKVSEDTVKKRKSKIKDILGIDKGNDEDILRECRILRMI</sequence>
<feature type="domain" description="Response regulatory" evidence="3">
    <location>
        <begin position="4"/>
        <end position="133"/>
    </location>
</feature>
<evidence type="ECO:0000313" key="5">
    <source>
        <dbReference type="Proteomes" id="UP000280091"/>
    </source>
</evidence>
<evidence type="ECO:0000259" key="3">
    <source>
        <dbReference type="PROSITE" id="PS50110"/>
    </source>
</evidence>
<keyword evidence="1 4" id="KW-0238">DNA-binding</keyword>
<comment type="caution">
    <text evidence="4">The sequence shown here is derived from an EMBL/GenBank/DDBJ whole genome shotgun (WGS) entry which is preliminary data.</text>
</comment>
<dbReference type="PANTHER" id="PTHR43214">
    <property type="entry name" value="TWO-COMPONENT RESPONSE REGULATOR"/>
    <property type="match status" value="1"/>
</dbReference>
<proteinExistence type="predicted"/>
<dbReference type="PANTHER" id="PTHR43214:SF44">
    <property type="entry name" value="TWO-COMPONENT RESPONSE REGULATOR"/>
    <property type="match status" value="1"/>
</dbReference>
<dbReference type="InterPro" id="IPR036388">
    <property type="entry name" value="WH-like_DNA-bd_sf"/>
</dbReference>
<dbReference type="Gene3D" id="1.10.10.10">
    <property type="entry name" value="Winged helix-like DNA-binding domain superfamily/Winged helix DNA-binding domain"/>
    <property type="match status" value="1"/>
</dbReference>
<dbReference type="PROSITE" id="PS50110">
    <property type="entry name" value="RESPONSE_REGULATORY"/>
    <property type="match status" value="1"/>
</dbReference>
<organism evidence="4 5">
    <name type="scientific">Flavobacterium limicola</name>
    <dbReference type="NCBI Taxonomy" id="180441"/>
    <lineage>
        <taxon>Bacteria</taxon>
        <taxon>Pseudomonadati</taxon>
        <taxon>Bacteroidota</taxon>
        <taxon>Flavobacteriia</taxon>
        <taxon>Flavobacteriales</taxon>
        <taxon>Flavobacteriaceae</taxon>
        <taxon>Flavobacterium</taxon>
    </lineage>
</organism>
<dbReference type="GO" id="GO:0000160">
    <property type="term" value="P:phosphorelay signal transduction system"/>
    <property type="evidence" value="ECO:0007669"/>
    <property type="project" value="InterPro"/>
</dbReference>
<dbReference type="RefSeq" id="WP_121364509.1">
    <property type="nucleotide sequence ID" value="NZ_RBXA01000001.1"/>
</dbReference>
<reference evidence="4 5" key="1">
    <citation type="submission" date="2018-10" db="EMBL/GenBank/DDBJ databases">
        <title>Genomic Encyclopedia of Archaeal and Bacterial Type Strains, Phase II (KMG-II): from individual species to whole genera.</title>
        <authorList>
            <person name="Goeker M."/>
        </authorList>
    </citation>
    <scope>NUCLEOTIDE SEQUENCE [LARGE SCALE GENOMIC DNA]</scope>
    <source>
        <strain evidence="4 5">DSM 15094</strain>
    </source>
</reference>
<protein>
    <submittedName>
        <fullName evidence="4">DNA-binding NarL/FixJ family response regulator</fullName>
    </submittedName>
</protein>
<evidence type="ECO:0000256" key="2">
    <source>
        <dbReference type="PROSITE-ProRule" id="PRU00169"/>
    </source>
</evidence>
<gene>
    <name evidence="4" type="ORF">BC952_1066</name>
</gene>
<dbReference type="AlphaFoldDB" id="A0A495S7U8"/>
<dbReference type="InterPro" id="IPR001789">
    <property type="entry name" value="Sig_transdc_resp-reg_receiver"/>
</dbReference>
<dbReference type="SUPFAM" id="SSF46894">
    <property type="entry name" value="C-terminal effector domain of the bipartite response regulators"/>
    <property type="match status" value="1"/>
</dbReference>
<dbReference type="InterPro" id="IPR011006">
    <property type="entry name" value="CheY-like_superfamily"/>
</dbReference>
<dbReference type="OrthoDB" id="651456at2"/>